<evidence type="ECO:0000313" key="2">
    <source>
        <dbReference type="Proteomes" id="UP000704341"/>
    </source>
</evidence>
<proteinExistence type="predicted"/>
<gene>
    <name evidence="1" type="ORF">DTK66_07830</name>
</gene>
<evidence type="ECO:0000313" key="1">
    <source>
        <dbReference type="EMBL" id="MBD5807001.1"/>
    </source>
</evidence>
<sequence length="92" mass="10756">MHSINEIIDEVNADLQLQADFCLTEQEQQVLLNNGLLFFTAERIRPYITKLSDYLRETPRKDRVWTMYKATDVCNKHLGFYALALINDSNCD</sequence>
<organism evidence="1 2">
    <name type="scientific">Limosilactobacillus walteri</name>
    <dbReference type="NCBI Taxonomy" id="2268022"/>
    <lineage>
        <taxon>Bacteria</taxon>
        <taxon>Bacillati</taxon>
        <taxon>Bacillota</taxon>
        <taxon>Bacilli</taxon>
        <taxon>Lactobacillales</taxon>
        <taxon>Lactobacillaceae</taxon>
        <taxon>Limosilactobacillus</taxon>
    </lineage>
</organism>
<protein>
    <recommendedName>
        <fullName evidence="3">Bacteriocin immunity protein</fullName>
    </recommendedName>
</protein>
<name>A0ABR8P8I5_9LACO</name>
<evidence type="ECO:0008006" key="3">
    <source>
        <dbReference type="Google" id="ProtNLM"/>
    </source>
</evidence>
<dbReference type="Proteomes" id="UP000704341">
    <property type="component" value="Unassembled WGS sequence"/>
</dbReference>
<dbReference type="RefSeq" id="WP_191668296.1">
    <property type="nucleotide sequence ID" value="NZ_QORN01000029.1"/>
</dbReference>
<accession>A0ABR8P8I5</accession>
<dbReference type="EMBL" id="QORN01000029">
    <property type="protein sequence ID" value="MBD5807001.1"/>
    <property type="molecule type" value="Genomic_DNA"/>
</dbReference>
<keyword evidence="2" id="KW-1185">Reference proteome</keyword>
<comment type="caution">
    <text evidence="1">The sequence shown here is derived from an EMBL/GenBank/DDBJ whole genome shotgun (WGS) entry which is preliminary data.</text>
</comment>
<reference evidence="1 2" key="1">
    <citation type="submission" date="2018-07" db="EMBL/GenBank/DDBJ databases">
        <title>Phylogenomic Insights into understanding Host Adaptation of Lactobacillus reuteri by a novel species, Lactobacillus spp. M31.</title>
        <authorList>
            <person name="Sharma S."/>
            <person name="Patil P."/>
            <person name="Korpole S."/>
            <person name="Patil P.B."/>
        </authorList>
    </citation>
    <scope>NUCLEOTIDE SEQUENCE [LARGE SCALE GENOMIC DNA]</scope>
    <source>
        <strain evidence="1 2">M31</strain>
    </source>
</reference>